<evidence type="ECO:0000313" key="2">
    <source>
        <dbReference type="EMBL" id="KAL1378707.1"/>
    </source>
</evidence>
<feature type="signal peptide" evidence="1">
    <location>
        <begin position="1"/>
        <end position="24"/>
    </location>
</feature>
<organism evidence="2 3">
    <name type="scientific">Culex pipiens pipiens</name>
    <name type="common">Northern house mosquito</name>
    <dbReference type="NCBI Taxonomy" id="38569"/>
    <lineage>
        <taxon>Eukaryota</taxon>
        <taxon>Metazoa</taxon>
        <taxon>Ecdysozoa</taxon>
        <taxon>Arthropoda</taxon>
        <taxon>Hexapoda</taxon>
        <taxon>Insecta</taxon>
        <taxon>Pterygota</taxon>
        <taxon>Neoptera</taxon>
        <taxon>Endopterygota</taxon>
        <taxon>Diptera</taxon>
        <taxon>Nematocera</taxon>
        <taxon>Culicoidea</taxon>
        <taxon>Culicidae</taxon>
        <taxon>Culicinae</taxon>
        <taxon>Culicini</taxon>
        <taxon>Culex</taxon>
        <taxon>Culex</taxon>
    </lineage>
</organism>
<keyword evidence="3" id="KW-1185">Reference proteome</keyword>
<sequence length="92" mass="10410">MVAKFALFVAIACLATFHINHVHGQSRSRSEVFGDVVEYFETLTGGVFKVQTSWPGQLREDLEGIATQLKAWKDTRDETVPAMQQPSFLMHR</sequence>
<gene>
    <name evidence="2" type="ORF">pipiens_001470</name>
</gene>
<name>A0ABD1CRL9_CULPP</name>
<accession>A0ABD1CRL9</accession>
<protein>
    <recommendedName>
        <fullName evidence="4">Secreted protein</fullName>
    </recommendedName>
</protein>
<evidence type="ECO:0008006" key="4">
    <source>
        <dbReference type="Google" id="ProtNLM"/>
    </source>
</evidence>
<feature type="chain" id="PRO_5044845323" description="Secreted protein" evidence="1">
    <location>
        <begin position="25"/>
        <end position="92"/>
    </location>
</feature>
<proteinExistence type="predicted"/>
<comment type="caution">
    <text evidence="2">The sequence shown here is derived from an EMBL/GenBank/DDBJ whole genome shotgun (WGS) entry which is preliminary data.</text>
</comment>
<reference evidence="2 3" key="1">
    <citation type="submission" date="2024-05" db="EMBL/GenBank/DDBJ databases">
        <title>Culex pipiens pipiens assembly and annotation.</title>
        <authorList>
            <person name="Alout H."/>
            <person name="Durand T."/>
        </authorList>
    </citation>
    <scope>NUCLEOTIDE SEQUENCE [LARGE SCALE GENOMIC DNA]</scope>
    <source>
        <strain evidence="2">HA-2024</strain>
        <tissue evidence="2">Whole body</tissue>
    </source>
</reference>
<evidence type="ECO:0000256" key="1">
    <source>
        <dbReference type="SAM" id="SignalP"/>
    </source>
</evidence>
<evidence type="ECO:0000313" key="3">
    <source>
        <dbReference type="Proteomes" id="UP001562425"/>
    </source>
</evidence>
<dbReference type="AlphaFoldDB" id="A0ABD1CRL9"/>
<dbReference type="EMBL" id="JBEHCU010010146">
    <property type="protein sequence ID" value="KAL1378707.1"/>
    <property type="molecule type" value="Genomic_DNA"/>
</dbReference>
<dbReference type="Proteomes" id="UP001562425">
    <property type="component" value="Unassembled WGS sequence"/>
</dbReference>
<keyword evidence="1" id="KW-0732">Signal</keyword>